<dbReference type="RefSeq" id="WP_345601853.1">
    <property type="nucleotide sequence ID" value="NZ_BAABLT010000052.1"/>
</dbReference>
<dbReference type="Proteomes" id="UP001597018">
    <property type="component" value="Unassembled WGS sequence"/>
</dbReference>
<comment type="caution">
    <text evidence="2">The sequence shown here is derived from an EMBL/GenBank/DDBJ whole genome shotgun (WGS) entry which is preliminary data.</text>
</comment>
<evidence type="ECO:0000256" key="1">
    <source>
        <dbReference type="SAM" id="MobiDB-lite"/>
    </source>
</evidence>
<protein>
    <submittedName>
        <fullName evidence="2">Uncharacterized protein</fullName>
    </submittedName>
</protein>
<reference evidence="3" key="1">
    <citation type="journal article" date="2019" name="Int. J. Syst. Evol. Microbiol.">
        <title>The Global Catalogue of Microorganisms (GCM) 10K type strain sequencing project: providing services to taxonomists for standard genome sequencing and annotation.</title>
        <authorList>
            <consortium name="The Broad Institute Genomics Platform"/>
            <consortium name="The Broad Institute Genome Sequencing Center for Infectious Disease"/>
            <person name="Wu L."/>
            <person name="Ma J."/>
        </authorList>
    </citation>
    <scope>NUCLEOTIDE SEQUENCE [LARGE SCALE GENOMIC DNA]</scope>
    <source>
        <strain evidence="3">CCUG 56401</strain>
    </source>
</reference>
<feature type="region of interest" description="Disordered" evidence="1">
    <location>
        <begin position="80"/>
        <end position="124"/>
    </location>
</feature>
<gene>
    <name evidence="2" type="ORF">ACFQ16_08385</name>
</gene>
<organism evidence="2 3">
    <name type="scientific">Saccharopolyspora rosea</name>
    <dbReference type="NCBI Taxonomy" id="524884"/>
    <lineage>
        <taxon>Bacteria</taxon>
        <taxon>Bacillati</taxon>
        <taxon>Actinomycetota</taxon>
        <taxon>Actinomycetes</taxon>
        <taxon>Pseudonocardiales</taxon>
        <taxon>Pseudonocardiaceae</taxon>
        <taxon>Saccharopolyspora</taxon>
    </lineage>
</organism>
<keyword evidence="3" id="KW-1185">Reference proteome</keyword>
<name>A0ABW3FQ87_9PSEU</name>
<sequence>MGREANHEQLVEELRGLLDAIAERAEDYLRGCRPDGADGCGWCPVCAAVALVRGQRPEVAARLTEHVAGLLQALRQVLAEQAAEPAAEEEPDEEQEKGKVQRISVRRVDGSVLREPGNGADARC</sequence>
<accession>A0ABW3FQ87</accession>
<dbReference type="EMBL" id="JBHTIW010000004">
    <property type="protein sequence ID" value="MFD0919758.1"/>
    <property type="molecule type" value="Genomic_DNA"/>
</dbReference>
<proteinExistence type="predicted"/>
<feature type="compositionally biased region" description="Acidic residues" evidence="1">
    <location>
        <begin position="86"/>
        <end position="95"/>
    </location>
</feature>
<evidence type="ECO:0000313" key="3">
    <source>
        <dbReference type="Proteomes" id="UP001597018"/>
    </source>
</evidence>
<evidence type="ECO:0000313" key="2">
    <source>
        <dbReference type="EMBL" id="MFD0919758.1"/>
    </source>
</evidence>